<dbReference type="AlphaFoldDB" id="A0A9P0MFY8"/>
<dbReference type="EMBL" id="CAKOFQ010008327">
    <property type="protein sequence ID" value="CAH2013453.1"/>
    <property type="molecule type" value="Genomic_DNA"/>
</dbReference>
<feature type="compositionally biased region" description="Basic residues" evidence="1">
    <location>
        <begin position="19"/>
        <end position="28"/>
    </location>
</feature>
<gene>
    <name evidence="2" type="ORF">ACAOBT_LOCUS33478</name>
</gene>
<protein>
    <submittedName>
        <fullName evidence="2">Uncharacterized protein</fullName>
    </submittedName>
</protein>
<name>A0A9P0MFY8_ACAOB</name>
<dbReference type="Proteomes" id="UP001152888">
    <property type="component" value="Unassembled WGS sequence"/>
</dbReference>
<organism evidence="2 3">
    <name type="scientific">Acanthoscelides obtectus</name>
    <name type="common">Bean weevil</name>
    <name type="synonym">Bruchus obtectus</name>
    <dbReference type="NCBI Taxonomy" id="200917"/>
    <lineage>
        <taxon>Eukaryota</taxon>
        <taxon>Metazoa</taxon>
        <taxon>Ecdysozoa</taxon>
        <taxon>Arthropoda</taxon>
        <taxon>Hexapoda</taxon>
        <taxon>Insecta</taxon>
        <taxon>Pterygota</taxon>
        <taxon>Neoptera</taxon>
        <taxon>Endopterygota</taxon>
        <taxon>Coleoptera</taxon>
        <taxon>Polyphaga</taxon>
        <taxon>Cucujiformia</taxon>
        <taxon>Chrysomeloidea</taxon>
        <taxon>Chrysomelidae</taxon>
        <taxon>Bruchinae</taxon>
        <taxon>Bruchini</taxon>
        <taxon>Acanthoscelides</taxon>
    </lineage>
</organism>
<evidence type="ECO:0000313" key="3">
    <source>
        <dbReference type="Proteomes" id="UP001152888"/>
    </source>
</evidence>
<feature type="region of interest" description="Disordered" evidence="1">
    <location>
        <begin position="1"/>
        <end position="28"/>
    </location>
</feature>
<accession>A0A9P0MFY8</accession>
<comment type="caution">
    <text evidence="2">The sequence shown here is derived from an EMBL/GenBank/DDBJ whole genome shotgun (WGS) entry which is preliminary data.</text>
</comment>
<evidence type="ECO:0000313" key="2">
    <source>
        <dbReference type="EMBL" id="CAH2013453.1"/>
    </source>
</evidence>
<keyword evidence="3" id="KW-1185">Reference proteome</keyword>
<proteinExistence type="predicted"/>
<sequence length="44" mass="5155">MEVTDHNTDSISVAETPRSKKPWSCRRKTSKLRKRKACLLLLRN</sequence>
<evidence type="ECO:0000256" key="1">
    <source>
        <dbReference type="SAM" id="MobiDB-lite"/>
    </source>
</evidence>
<reference evidence="2" key="1">
    <citation type="submission" date="2022-03" db="EMBL/GenBank/DDBJ databases">
        <authorList>
            <person name="Sayadi A."/>
        </authorList>
    </citation>
    <scope>NUCLEOTIDE SEQUENCE</scope>
</reference>